<sequence length="575" mass="66031">MNQNKIIKYSPKMMPSIFNQCHPIANTTELEEVLQEPPAWISRVQPLQPRSCTVAKNYKEDCHSELDYFSVRPRIDARLVPKLLVCHDYKGGYQADRYLHNPEEAIVGNGYTFYNWAQIDIFIYFSHHFITIPPLCWINAAHKNGVKILGTLITEFDSGKDICDKHIFRDLETMKTFAQSLQKITKLFGFDGWLLNIENKVENMEALKEFVPYFTRLIHEDNPGNVVIWYDSVTIQGDLHWQNELNKENQYFFDSCDGIFLNYTWNEKTIMNTVAAAKYRNFDVFVGVDVFGRNMYGGGKFNTSKAVEVAIKNNLSVALFAPGWTHETLEKDDIFFEAFYNRDLAFWQSLSCFMYTHPITTYFTTNFYIGLDKDCYNLFSQELQLSKCLYPSNQLIIPDFCNGSQMITACSCIQGSLLGSKNTCLITKSNLKKEISYIHYLFATDIQISENTVVFYLTKSLDESNIVSSIDVTLLVSGRSGTIQRIVLLGDKKENLEESYTLLEVNPSEAMDSYKSLRDRYYKKIVEERWVLSVYIFNTTQCNILEVGATINSGTSVLLGAFGIEDADGNFLKNL</sequence>
<evidence type="ECO:0000313" key="4">
    <source>
        <dbReference type="RefSeq" id="XP_028146170.1"/>
    </source>
</evidence>
<dbReference type="GO" id="GO:0005829">
    <property type="term" value="C:cytosol"/>
    <property type="evidence" value="ECO:0007669"/>
    <property type="project" value="UniProtKB-SubCell"/>
</dbReference>
<dbReference type="InterPro" id="IPR005201">
    <property type="entry name" value="TIM_ENGase"/>
</dbReference>
<dbReference type="EnsemblMetazoa" id="XM_050643265.1">
    <property type="protein sequence ID" value="XP_050499222.1"/>
    <property type="gene ID" value="LOC126879918"/>
</dbReference>
<evidence type="ECO:0000259" key="1">
    <source>
        <dbReference type="Pfam" id="PF03644"/>
    </source>
</evidence>
<dbReference type="AlphaFoldDB" id="A0A6P7GQW9"/>
<organism evidence="4">
    <name type="scientific">Diabrotica virgifera virgifera</name>
    <name type="common">western corn rootworm</name>
    <dbReference type="NCBI Taxonomy" id="50390"/>
    <lineage>
        <taxon>Eukaryota</taxon>
        <taxon>Metazoa</taxon>
        <taxon>Ecdysozoa</taxon>
        <taxon>Arthropoda</taxon>
        <taxon>Hexapoda</taxon>
        <taxon>Insecta</taxon>
        <taxon>Pterygota</taxon>
        <taxon>Neoptera</taxon>
        <taxon>Endopterygota</taxon>
        <taxon>Coleoptera</taxon>
        <taxon>Polyphaga</taxon>
        <taxon>Cucujiformia</taxon>
        <taxon>Chrysomeloidea</taxon>
        <taxon>Chrysomelidae</taxon>
        <taxon>Galerucinae</taxon>
        <taxon>Diabroticina</taxon>
        <taxon>Diabroticites</taxon>
        <taxon>Diabrotica</taxon>
    </lineage>
</organism>
<dbReference type="Gene3D" id="3.20.20.80">
    <property type="entry name" value="Glycosidases"/>
    <property type="match status" value="1"/>
</dbReference>
<dbReference type="CDD" id="cd06547">
    <property type="entry name" value="GH85_ENGase"/>
    <property type="match status" value="1"/>
</dbReference>
<evidence type="ECO:0000313" key="3">
    <source>
        <dbReference type="Proteomes" id="UP001652700"/>
    </source>
</evidence>
<reference evidence="2" key="2">
    <citation type="submission" date="2025-05" db="UniProtKB">
        <authorList>
            <consortium name="EnsemblMetazoa"/>
        </authorList>
    </citation>
    <scope>IDENTIFICATION</scope>
</reference>
<evidence type="ECO:0000313" key="2">
    <source>
        <dbReference type="EnsemblMetazoa" id="XP_050499222.1"/>
    </source>
</evidence>
<dbReference type="PANTHER" id="PTHR13246">
    <property type="entry name" value="ENDO BETA N-ACETYLGLUCOSAMINIDASE"/>
    <property type="match status" value="1"/>
</dbReference>
<name>A0A6P7GQW9_DIAVI</name>
<reference evidence="4" key="1">
    <citation type="submission" date="2025-04" db="UniProtKB">
        <authorList>
            <consortium name="RefSeq"/>
        </authorList>
    </citation>
    <scope>IDENTIFICATION</scope>
</reference>
<dbReference type="OrthoDB" id="284473at2759"/>
<dbReference type="GO" id="GO:0033925">
    <property type="term" value="F:mannosyl-glycoprotein endo-beta-N-acetylglucosaminidase activity"/>
    <property type="evidence" value="ECO:0007669"/>
    <property type="project" value="UniProtKB-EC"/>
</dbReference>
<proteinExistence type="predicted"/>
<dbReference type="Pfam" id="PF03644">
    <property type="entry name" value="Glyco_hydro_85"/>
    <property type="match status" value="1"/>
</dbReference>
<dbReference type="InterPro" id="IPR032979">
    <property type="entry name" value="ENGase"/>
</dbReference>
<dbReference type="RefSeq" id="XP_028146170.1">
    <property type="nucleotide sequence ID" value="XM_028290369.1"/>
</dbReference>
<accession>A0A6P7GQW9</accession>
<dbReference type="InParanoid" id="A0A6P7GQW9"/>
<gene>
    <name evidence="4" type="primary">LOC114339700</name>
</gene>
<dbReference type="Proteomes" id="UP001652700">
    <property type="component" value="Unplaced"/>
</dbReference>
<feature type="domain" description="Cytosolic endo-beta-N-acetylglucosaminidase TIM barrel" evidence="1">
    <location>
        <begin position="108"/>
        <end position="369"/>
    </location>
</feature>
<keyword evidence="3" id="KW-1185">Reference proteome</keyword>
<dbReference type="PANTHER" id="PTHR13246:SF1">
    <property type="entry name" value="CYTOSOLIC ENDO-BETA-N-ACETYLGLUCOSAMINIDASE"/>
    <property type="match status" value="1"/>
</dbReference>
<protein>
    <submittedName>
        <fullName evidence="4">Cytosolic endo-beta-N-acetylglucosaminidase</fullName>
    </submittedName>
</protein>